<dbReference type="PROSITE" id="PS51257">
    <property type="entry name" value="PROKAR_LIPOPROTEIN"/>
    <property type="match status" value="1"/>
</dbReference>
<dbReference type="Pfam" id="PF13416">
    <property type="entry name" value="SBP_bac_8"/>
    <property type="match status" value="1"/>
</dbReference>
<feature type="chain" id="PRO_5047078867" evidence="7">
    <location>
        <begin position="20"/>
        <end position="441"/>
    </location>
</feature>
<feature type="signal peptide" evidence="7">
    <location>
        <begin position="1"/>
        <end position="19"/>
    </location>
</feature>
<feature type="region of interest" description="Disordered" evidence="6">
    <location>
        <begin position="26"/>
        <end position="61"/>
    </location>
</feature>
<dbReference type="Proteomes" id="UP001451571">
    <property type="component" value="Chromosome"/>
</dbReference>
<dbReference type="Gene3D" id="3.40.190.10">
    <property type="entry name" value="Periplasmic binding protein-like II"/>
    <property type="match status" value="2"/>
</dbReference>
<name>A0ABZ3EXS4_9FIRM</name>
<feature type="compositionally biased region" description="Polar residues" evidence="6">
    <location>
        <begin position="26"/>
        <end position="37"/>
    </location>
</feature>
<protein>
    <submittedName>
        <fullName evidence="8">ABC transporter substrate-binding protein</fullName>
    </submittedName>
</protein>
<evidence type="ECO:0000256" key="5">
    <source>
        <dbReference type="ARBA" id="ARBA00022764"/>
    </source>
</evidence>
<dbReference type="EMBL" id="CP146256">
    <property type="protein sequence ID" value="XAH74467.1"/>
    <property type="molecule type" value="Genomic_DNA"/>
</dbReference>
<comment type="similarity">
    <text evidence="2">Belongs to the bacterial solute-binding protein 1 family.</text>
</comment>
<sequence>MKFKKLLTGLFLTTLTAVAFTGCGQNDSGQTEATNIETEVPESESVTQSESDSSQEEAAAAQPAEIEFWHAMSGQQETTLASLTDQFNNENEYGIKVTLVNQGGYNDLNTKLTANAVADTLPDMAQAYNNWLTPYLDKVIHLDDFVANNFDNYDDIIEGYRDETSQFEFISGVPFNKSTYVYFYNKTLFDELGLTPPKAWEDLVTIGEKFKREKNMVSLGYDDLAGMLEADLNQNSVEYISKEGALFNSEGGLETIQFILDLYGNGYARLAGEDGYFSGPLSNQIIAAYVGSSTGVSYIDTSSGWELGVAPLPGNKVNAANQAGTNLVMFSTDENKQNAAWEYMKFLTSTDATLQWAMETGYLPIRTSAYESETYQSFMKTDATSTAAYSQSECFFSTPTFDGSYDVMSTVNSKMEEFILNGTEAETALEELVDAINAQVQ</sequence>
<evidence type="ECO:0000256" key="6">
    <source>
        <dbReference type="SAM" id="MobiDB-lite"/>
    </source>
</evidence>
<keyword evidence="3" id="KW-0813">Transport</keyword>
<dbReference type="InterPro" id="IPR050490">
    <property type="entry name" value="Bact_solute-bd_prot1"/>
</dbReference>
<gene>
    <name evidence="8" type="ORF">V6984_01520</name>
</gene>
<evidence type="ECO:0000256" key="7">
    <source>
        <dbReference type="SAM" id="SignalP"/>
    </source>
</evidence>
<dbReference type="PROSITE" id="PS01037">
    <property type="entry name" value="SBP_BACTERIAL_1"/>
    <property type="match status" value="1"/>
</dbReference>
<evidence type="ECO:0000256" key="2">
    <source>
        <dbReference type="ARBA" id="ARBA00008520"/>
    </source>
</evidence>
<dbReference type="PANTHER" id="PTHR43649">
    <property type="entry name" value="ARABINOSE-BINDING PROTEIN-RELATED"/>
    <property type="match status" value="1"/>
</dbReference>
<comment type="subcellular location">
    <subcellularLocation>
        <location evidence="1">Cell envelope</location>
    </subcellularLocation>
</comment>
<dbReference type="PANTHER" id="PTHR43649:SF31">
    <property type="entry name" value="SN-GLYCEROL-3-PHOSPHATE-BINDING PERIPLASMIC PROTEIN UGPB"/>
    <property type="match status" value="1"/>
</dbReference>
<dbReference type="CDD" id="cd14748">
    <property type="entry name" value="PBP2_UgpB"/>
    <property type="match status" value="1"/>
</dbReference>
<reference evidence="8 9" key="1">
    <citation type="submission" date="2024-02" db="EMBL/GenBank/DDBJ databases">
        <title>Bacterial strain from lacustrine sediment.</title>
        <authorList>
            <person name="Petit C."/>
            <person name="Fadhlaoui K."/>
        </authorList>
    </citation>
    <scope>NUCLEOTIDE SEQUENCE [LARGE SCALE GENOMIC DNA]</scope>
    <source>
        <strain evidence="8 9">IPX-CK</strain>
    </source>
</reference>
<proteinExistence type="inferred from homology"/>
<evidence type="ECO:0000313" key="8">
    <source>
        <dbReference type="EMBL" id="XAH74467.1"/>
    </source>
</evidence>
<dbReference type="SUPFAM" id="SSF53850">
    <property type="entry name" value="Periplasmic binding protein-like II"/>
    <property type="match status" value="1"/>
</dbReference>
<evidence type="ECO:0000256" key="4">
    <source>
        <dbReference type="ARBA" id="ARBA00022729"/>
    </source>
</evidence>
<evidence type="ECO:0000256" key="3">
    <source>
        <dbReference type="ARBA" id="ARBA00022448"/>
    </source>
</evidence>
<accession>A0ABZ3EXS4</accession>
<keyword evidence="9" id="KW-1185">Reference proteome</keyword>
<dbReference type="InterPro" id="IPR006059">
    <property type="entry name" value="SBP"/>
</dbReference>
<dbReference type="RefSeq" id="WP_342758060.1">
    <property type="nucleotide sequence ID" value="NZ_CP146256.1"/>
</dbReference>
<evidence type="ECO:0000313" key="9">
    <source>
        <dbReference type="Proteomes" id="UP001451571"/>
    </source>
</evidence>
<dbReference type="InterPro" id="IPR006061">
    <property type="entry name" value="SBP_1_CS"/>
</dbReference>
<organism evidence="8 9">
    <name type="scientific">Kineothrix sedimenti</name>
    <dbReference type="NCBI Taxonomy" id="3123317"/>
    <lineage>
        <taxon>Bacteria</taxon>
        <taxon>Bacillati</taxon>
        <taxon>Bacillota</taxon>
        <taxon>Clostridia</taxon>
        <taxon>Lachnospirales</taxon>
        <taxon>Lachnospiraceae</taxon>
        <taxon>Kineothrix</taxon>
    </lineage>
</organism>
<feature type="compositionally biased region" description="Low complexity" evidence="6">
    <location>
        <begin position="43"/>
        <end position="61"/>
    </location>
</feature>
<keyword evidence="5" id="KW-0574">Periplasm</keyword>
<keyword evidence="4 7" id="KW-0732">Signal</keyword>
<evidence type="ECO:0000256" key="1">
    <source>
        <dbReference type="ARBA" id="ARBA00004196"/>
    </source>
</evidence>